<accession>A0A4Z1DZW1</accession>
<keyword evidence="2" id="KW-1185">Reference proteome</keyword>
<reference evidence="1 2" key="1">
    <citation type="submission" date="2018-11" db="EMBL/GenBank/DDBJ databases">
        <title>Complete genome sequencing of the Actinobacteria Serinibacter sp. K3-2.</title>
        <authorList>
            <person name="Rakitin A.L."/>
            <person name="Beletsky A.V."/>
            <person name="Mardanov A.V."/>
            <person name="Ravin N.V."/>
            <person name="Gromova A.S."/>
            <person name="Filippova S.N."/>
            <person name="Gal'Chenko V.F."/>
        </authorList>
    </citation>
    <scope>NUCLEOTIDE SEQUENCE [LARGE SCALE GENOMIC DNA]</scope>
    <source>
        <strain evidence="1 2">K3-2</strain>
    </source>
</reference>
<evidence type="ECO:0000313" key="2">
    <source>
        <dbReference type="Proteomes" id="UP000297318"/>
    </source>
</evidence>
<protein>
    <submittedName>
        <fullName evidence="1">Uncharacterized protein</fullName>
    </submittedName>
</protein>
<name>A0A4Z1DZW1_9MICO</name>
<gene>
    <name evidence="1" type="ORF">SERN_2203</name>
</gene>
<comment type="caution">
    <text evidence="1">The sequence shown here is derived from an EMBL/GenBank/DDBJ whole genome shotgun (WGS) entry which is preliminary data.</text>
</comment>
<organism evidence="1 2">
    <name type="scientific">Serinibacter arcticus</name>
    <dbReference type="NCBI Taxonomy" id="1655435"/>
    <lineage>
        <taxon>Bacteria</taxon>
        <taxon>Bacillati</taxon>
        <taxon>Actinomycetota</taxon>
        <taxon>Actinomycetes</taxon>
        <taxon>Micrococcales</taxon>
        <taxon>Beutenbergiaceae</taxon>
        <taxon>Serinibacter</taxon>
    </lineage>
</organism>
<proteinExistence type="predicted"/>
<dbReference type="Proteomes" id="UP000297318">
    <property type="component" value="Unassembled WGS sequence"/>
</dbReference>
<dbReference type="AlphaFoldDB" id="A0A4Z1DZW1"/>
<evidence type="ECO:0000313" key="1">
    <source>
        <dbReference type="EMBL" id="TGO04610.1"/>
    </source>
</evidence>
<dbReference type="EMBL" id="RHPJ01000003">
    <property type="protein sequence ID" value="TGO04610.1"/>
    <property type="molecule type" value="Genomic_DNA"/>
</dbReference>
<sequence>MIIRCISAGEMTVKIDGEERFSDTCEDSTFVLGAYGVDSENNITRTLSESAVEVDAADDVYWVAALYTHSNGESR</sequence>